<keyword evidence="12" id="KW-0238">DNA-binding</keyword>
<dbReference type="InterPro" id="IPR002298">
    <property type="entry name" value="DNA_polymerase_A"/>
</dbReference>
<keyword evidence="3" id="KW-0808">Transferase</keyword>
<evidence type="ECO:0000256" key="7">
    <source>
        <dbReference type="ARBA" id="ARBA00022763"/>
    </source>
</evidence>
<dbReference type="Pfam" id="PF00476">
    <property type="entry name" value="DNA_pol_A"/>
    <property type="match status" value="2"/>
</dbReference>
<dbReference type="PANTHER" id="PTHR10133">
    <property type="entry name" value="DNA POLYMERASE I"/>
    <property type="match status" value="1"/>
</dbReference>
<evidence type="ECO:0000256" key="15">
    <source>
        <dbReference type="SAM" id="MobiDB-lite"/>
    </source>
</evidence>
<dbReference type="GO" id="GO:0003887">
    <property type="term" value="F:DNA-directed DNA polymerase activity"/>
    <property type="evidence" value="ECO:0007669"/>
    <property type="project" value="UniProtKB-KW"/>
</dbReference>
<dbReference type="InterPro" id="IPR002562">
    <property type="entry name" value="3'-5'_exonuclease_dom"/>
</dbReference>
<feature type="compositionally biased region" description="Polar residues" evidence="15">
    <location>
        <begin position="226"/>
        <end position="238"/>
    </location>
</feature>
<evidence type="ECO:0000256" key="11">
    <source>
        <dbReference type="ARBA" id="ARBA00022946"/>
    </source>
</evidence>
<evidence type="ECO:0000313" key="18">
    <source>
        <dbReference type="Proteomes" id="UP001231189"/>
    </source>
</evidence>
<dbReference type="SUPFAM" id="SSF53098">
    <property type="entry name" value="Ribonuclease H-like"/>
    <property type="match status" value="1"/>
</dbReference>
<keyword evidence="9" id="KW-0269">Exonuclease</keyword>
<dbReference type="EC" id="2.7.7.7" evidence="2"/>
<evidence type="ECO:0000256" key="8">
    <source>
        <dbReference type="ARBA" id="ARBA00022801"/>
    </source>
</evidence>
<evidence type="ECO:0000256" key="1">
    <source>
        <dbReference type="ARBA" id="ARBA00007705"/>
    </source>
</evidence>
<evidence type="ECO:0000313" key="17">
    <source>
        <dbReference type="EMBL" id="KAK1598120.1"/>
    </source>
</evidence>
<organism evidence="17 18">
    <name type="scientific">Lolium multiflorum</name>
    <name type="common">Italian ryegrass</name>
    <name type="synonym">Lolium perenne subsp. multiflorum</name>
    <dbReference type="NCBI Taxonomy" id="4521"/>
    <lineage>
        <taxon>Eukaryota</taxon>
        <taxon>Viridiplantae</taxon>
        <taxon>Streptophyta</taxon>
        <taxon>Embryophyta</taxon>
        <taxon>Tracheophyta</taxon>
        <taxon>Spermatophyta</taxon>
        <taxon>Magnoliopsida</taxon>
        <taxon>Liliopsida</taxon>
        <taxon>Poales</taxon>
        <taxon>Poaceae</taxon>
        <taxon>BOP clade</taxon>
        <taxon>Pooideae</taxon>
        <taxon>Poodae</taxon>
        <taxon>Poeae</taxon>
        <taxon>Poeae Chloroplast Group 2 (Poeae type)</taxon>
        <taxon>Loliodinae</taxon>
        <taxon>Loliinae</taxon>
        <taxon>Lolium</taxon>
    </lineage>
</organism>
<dbReference type="GO" id="GO:0008408">
    <property type="term" value="F:3'-5' exonuclease activity"/>
    <property type="evidence" value="ECO:0007669"/>
    <property type="project" value="InterPro"/>
</dbReference>
<dbReference type="GO" id="GO:0009507">
    <property type="term" value="C:chloroplast"/>
    <property type="evidence" value="ECO:0007669"/>
    <property type="project" value="UniProtKB-ARBA"/>
</dbReference>
<dbReference type="SMART" id="SM00482">
    <property type="entry name" value="POLAc"/>
    <property type="match status" value="1"/>
</dbReference>
<dbReference type="Gene3D" id="1.10.150.20">
    <property type="entry name" value="5' to 3' exonuclease, C-terminal subdomain"/>
    <property type="match status" value="1"/>
</dbReference>
<keyword evidence="4" id="KW-0548">Nucleotidyltransferase</keyword>
<name>A0AAD8Q965_LOLMU</name>
<dbReference type="PRINTS" id="PR00868">
    <property type="entry name" value="DNAPOLI"/>
</dbReference>
<gene>
    <name evidence="17" type="ORF">QYE76_018747</name>
</gene>
<dbReference type="CDD" id="cd06139">
    <property type="entry name" value="DNA_polA_I_Ecoli_like_exo"/>
    <property type="match status" value="1"/>
</dbReference>
<evidence type="ECO:0000256" key="5">
    <source>
        <dbReference type="ARBA" id="ARBA00022705"/>
    </source>
</evidence>
<keyword evidence="11" id="KW-0809">Transit peptide</keyword>
<evidence type="ECO:0000256" key="4">
    <source>
        <dbReference type="ARBA" id="ARBA00022695"/>
    </source>
</evidence>
<feature type="domain" description="DNA-directed DNA polymerase family A palm" evidence="16">
    <location>
        <begin position="811"/>
        <end position="1041"/>
    </location>
</feature>
<dbReference type="PANTHER" id="PTHR10133:SF61">
    <property type="entry name" value="WHITE SEEDLING2"/>
    <property type="match status" value="1"/>
</dbReference>
<feature type="compositionally biased region" description="Basic and acidic residues" evidence="15">
    <location>
        <begin position="262"/>
        <end position="276"/>
    </location>
</feature>
<evidence type="ECO:0000256" key="9">
    <source>
        <dbReference type="ARBA" id="ARBA00022839"/>
    </source>
</evidence>
<keyword evidence="6" id="KW-0540">Nuclease</keyword>
<dbReference type="EMBL" id="JAUUTY010000617">
    <property type="protein sequence ID" value="KAK1598120.1"/>
    <property type="molecule type" value="Genomic_DNA"/>
</dbReference>
<evidence type="ECO:0000256" key="14">
    <source>
        <dbReference type="ARBA" id="ARBA00049244"/>
    </source>
</evidence>
<dbReference type="InterPro" id="IPR012337">
    <property type="entry name" value="RNaseH-like_sf"/>
</dbReference>
<accession>A0AAD8Q965</accession>
<dbReference type="FunFam" id="3.30.420.10:FF:000051">
    <property type="entry name" value="DNA polymerase I"/>
    <property type="match status" value="1"/>
</dbReference>
<keyword evidence="8" id="KW-0378">Hydrolase</keyword>
<evidence type="ECO:0000256" key="13">
    <source>
        <dbReference type="ARBA" id="ARBA00023204"/>
    </source>
</evidence>
<dbReference type="Pfam" id="PF01612">
    <property type="entry name" value="DNA_pol_A_exo1"/>
    <property type="match status" value="1"/>
</dbReference>
<keyword evidence="13" id="KW-0234">DNA repair</keyword>
<evidence type="ECO:0000256" key="12">
    <source>
        <dbReference type="ARBA" id="ARBA00023125"/>
    </source>
</evidence>
<dbReference type="AlphaFoldDB" id="A0AAD8Q965"/>
<comment type="caution">
    <text evidence="17">The sequence shown here is derived from an EMBL/GenBank/DDBJ whole genome shotgun (WGS) entry which is preliminary data.</text>
</comment>
<dbReference type="InterPro" id="IPR043502">
    <property type="entry name" value="DNA/RNA_pol_sf"/>
</dbReference>
<dbReference type="GO" id="GO:0003677">
    <property type="term" value="F:DNA binding"/>
    <property type="evidence" value="ECO:0007669"/>
    <property type="project" value="UniProtKB-KW"/>
</dbReference>
<proteinExistence type="inferred from homology"/>
<dbReference type="FunFam" id="1.10.150.20:FF:000034">
    <property type="entry name" value="DNA polymerase I"/>
    <property type="match status" value="1"/>
</dbReference>
<feature type="region of interest" description="Disordered" evidence="15">
    <location>
        <begin position="218"/>
        <end position="288"/>
    </location>
</feature>
<evidence type="ECO:0000256" key="10">
    <source>
        <dbReference type="ARBA" id="ARBA00022932"/>
    </source>
</evidence>
<comment type="similarity">
    <text evidence="1">Belongs to the DNA polymerase type-A family.</text>
</comment>
<comment type="catalytic activity">
    <reaction evidence="14">
        <text>DNA(n) + a 2'-deoxyribonucleoside 5'-triphosphate = DNA(n+1) + diphosphate</text>
        <dbReference type="Rhea" id="RHEA:22508"/>
        <dbReference type="Rhea" id="RHEA-COMP:17339"/>
        <dbReference type="Rhea" id="RHEA-COMP:17340"/>
        <dbReference type="ChEBI" id="CHEBI:33019"/>
        <dbReference type="ChEBI" id="CHEBI:61560"/>
        <dbReference type="ChEBI" id="CHEBI:173112"/>
        <dbReference type="EC" id="2.7.7.7"/>
    </reaction>
</comment>
<evidence type="ECO:0000256" key="3">
    <source>
        <dbReference type="ARBA" id="ARBA00022679"/>
    </source>
</evidence>
<evidence type="ECO:0000256" key="2">
    <source>
        <dbReference type="ARBA" id="ARBA00012417"/>
    </source>
</evidence>
<dbReference type="Gene3D" id="3.30.70.370">
    <property type="match status" value="1"/>
</dbReference>
<sequence length="1081" mass="120626">MAPPPPAPAQLRRCPCSAALWAPSPFHRRLPRRRSVASPFIGTGRQGYSHSPGLRTGDSKGLMPGLSFKWQAQINTQIKQSDAREWLEESKRLCSIRITNNVLNHVYNGSLEDCSVRERMATNSVAKRHGSVELAKNHVMSPTASAASAVTSAVSDEIEPLNRSIRSEVGIRWPNGSNIDASLAEISDAKQTLQFDGKARDGYGEVEHECTAKTTVNDDIKPLNMPSGSQVEIQSPNGSKIDASLPKIRKVKKSPRSASADKPVDGHNDAENECTDKTMVQPSPAKAPLSEEAKEARKALATIYDKVLVVDTVESARSVVQLLTTKYKSFIHACDTEVANIDVKQETPVGHGDITCFSIYSASSDAEADFGNGKTCIWVDVLDGEKDVLMEFVPFFEDPLIRKVWHNYSFDNHVIENYGIKVAGFHADTMHLARLWDSSRRLDGGYSLEGLTNDNRVMGVVPKELQKIGKRSMKTIFGRKKIKKDGTEGKITTMESVETLQREDRELWISYSSLDSMSTLRLYESLKSKLEKKHWTFDGCPRGSLYDFYEEYWRPFGAILVKMETAGMLVDRAYLAEIEKVAVAQRKVAADKFQKWASKHCPDAKYMNVNSDTQIRQLFFGGIENRRTPGDFLPKSRTLKVPNDDNTVTTGKKAPKYRTIELFSIVEDLEPEIFTASGWPSVSGDALRNLAGKLKTDLAYTMDVTEDDEYVSDSENFADDVEDISAYGTAYKAFGGGNKGKEACYAIAALCEICSIDSLISNFILPLQGNRISCKEGRIHCSLNINTETGRLSARAPNLQNQPALEKDRYKIRQAFVAAPGNSLIVADYGQLELRILAHLANCRSMLDAFKAGGDFHSRTAMNMYQHIRDAVEEERVLLEWDPQPGQEKPPVPMLKDAFGAERRKAKMLNFSIAYGKTANGLARDWKVKLKEAHDTLDLWYRDRQEVLEWQTKQKELAHEKSEVYTLLGRSRRFPNMAYLANNQKKHIERAAINAPVQGSAADVAMCAMLEIERNNRLKELGWTLLLQVHDEVILEGPSESAEVAKAIVVECMSKPFYGTNILTVDLAVDAKCAQNWYAAK</sequence>
<dbReference type="Gene3D" id="3.30.420.10">
    <property type="entry name" value="Ribonuclease H-like superfamily/Ribonuclease H"/>
    <property type="match status" value="1"/>
</dbReference>
<evidence type="ECO:0000256" key="6">
    <source>
        <dbReference type="ARBA" id="ARBA00022722"/>
    </source>
</evidence>
<dbReference type="InterPro" id="IPR001098">
    <property type="entry name" value="DNA-dir_DNA_pol_A_palm_dom"/>
</dbReference>
<protein>
    <recommendedName>
        <fullName evidence="2">DNA-directed DNA polymerase</fullName>
        <ecNumber evidence="2">2.7.7.7</ecNumber>
    </recommendedName>
</protein>
<dbReference type="CDD" id="cd08640">
    <property type="entry name" value="DNA_pol_A_plastid_like"/>
    <property type="match status" value="1"/>
</dbReference>
<reference evidence="17" key="1">
    <citation type="submission" date="2023-07" db="EMBL/GenBank/DDBJ databases">
        <title>A chromosome-level genome assembly of Lolium multiflorum.</title>
        <authorList>
            <person name="Chen Y."/>
            <person name="Copetti D."/>
            <person name="Kolliker R."/>
            <person name="Studer B."/>
        </authorList>
    </citation>
    <scope>NUCLEOTIDE SEQUENCE</scope>
    <source>
        <strain evidence="17">02402/16</strain>
        <tissue evidence="17">Leaf</tissue>
    </source>
</reference>
<dbReference type="GO" id="GO:0006261">
    <property type="term" value="P:DNA-templated DNA replication"/>
    <property type="evidence" value="ECO:0007669"/>
    <property type="project" value="InterPro"/>
</dbReference>
<dbReference type="InterPro" id="IPR036397">
    <property type="entry name" value="RNaseH_sf"/>
</dbReference>
<keyword evidence="5" id="KW-0235">DNA replication</keyword>
<keyword evidence="7" id="KW-0227">DNA damage</keyword>
<keyword evidence="18" id="KW-1185">Reference proteome</keyword>
<dbReference type="SUPFAM" id="SSF56672">
    <property type="entry name" value="DNA/RNA polymerases"/>
    <property type="match status" value="1"/>
</dbReference>
<evidence type="ECO:0000259" key="16">
    <source>
        <dbReference type="SMART" id="SM00482"/>
    </source>
</evidence>
<dbReference type="GO" id="GO:0006302">
    <property type="term" value="P:double-strand break repair"/>
    <property type="evidence" value="ECO:0007669"/>
    <property type="project" value="TreeGrafter"/>
</dbReference>
<keyword evidence="10" id="KW-0239">DNA-directed DNA polymerase</keyword>
<dbReference type="Proteomes" id="UP001231189">
    <property type="component" value="Unassembled WGS sequence"/>
</dbReference>